<dbReference type="AlphaFoldDB" id="A0A1X7T3W2"/>
<dbReference type="EnsemblMetazoa" id="Aqu2.1.09052_001">
    <property type="protein sequence ID" value="Aqu2.1.09052_001"/>
    <property type="gene ID" value="Aqu2.1.09052"/>
</dbReference>
<reference evidence="1" key="1">
    <citation type="submission" date="2017-05" db="UniProtKB">
        <authorList>
            <consortium name="EnsemblMetazoa"/>
        </authorList>
    </citation>
    <scope>IDENTIFICATION</scope>
</reference>
<protein>
    <submittedName>
        <fullName evidence="1">Uncharacterized protein</fullName>
    </submittedName>
</protein>
<name>A0A1X7T3W2_AMPQE</name>
<evidence type="ECO:0000313" key="1">
    <source>
        <dbReference type="EnsemblMetazoa" id="Aqu2.1.09052_001"/>
    </source>
</evidence>
<proteinExistence type="predicted"/>
<accession>A0A1X7T3W2</accession>
<organism evidence="1">
    <name type="scientific">Amphimedon queenslandica</name>
    <name type="common">Sponge</name>
    <dbReference type="NCBI Taxonomy" id="400682"/>
    <lineage>
        <taxon>Eukaryota</taxon>
        <taxon>Metazoa</taxon>
        <taxon>Porifera</taxon>
        <taxon>Demospongiae</taxon>
        <taxon>Heteroscleromorpha</taxon>
        <taxon>Haplosclerida</taxon>
        <taxon>Niphatidae</taxon>
        <taxon>Amphimedon</taxon>
    </lineage>
</organism>
<dbReference type="InParanoid" id="A0A1X7T3W2"/>
<sequence length="128" mass="14380">MSVLNLGLQCIGLARSKMPEQFEKEVSKCNTFAEIGKIASRVDGLDIAIQESLSPGEDDRYAPFIDVLGTQTSDKHHPSLKRKQATRKNTLPCYACVQYIRNIELMVQCHECGQWRLIYSNCEASLVS</sequence>